<keyword evidence="1" id="KW-0472">Membrane</keyword>
<evidence type="ECO:0000256" key="1">
    <source>
        <dbReference type="SAM" id="Phobius"/>
    </source>
</evidence>
<dbReference type="RefSeq" id="WP_260594560.1">
    <property type="nucleotide sequence ID" value="NZ_CP104003.1"/>
</dbReference>
<dbReference type="KEGG" id="ssai:N0B31_04045"/>
<protein>
    <submittedName>
        <fullName evidence="2">ZIP family metal transporter</fullName>
    </submittedName>
</protein>
<dbReference type="AlphaFoldDB" id="A0A9E7R425"/>
<feature type="transmembrane region" description="Helical" evidence="1">
    <location>
        <begin position="191"/>
        <end position="211"/>
    </location>
</feature>
<feature type="transmembrane region" description="Helical" evidence="1">
    <location>
        <begin position="269"/>
        <end position="287"/>
    </location>
</feature>
<reference evidence="2" key="1">
    <citation type="submission" date="2022-09" db="EMBL/GenBank/DDBJ databases">
        <title>Diverse halophilic archaea isolated from saline environments.</title>
        <authorList>
            <person name="Cui H.-L."/>
        </authorList>
    </citation>
    <scope>NUCLEOTIDE SEQUENCE</scope>
    <source>
        <strain evidence="2">ZS-35-S2</strain>
    </source>
</reference>
<organism evidence="2 3">
    <name type="scientific">Salinirubellus salinus</name>
    <dbReference type="NCBI Taxonomy" id="1364945"/>
    <lineage>
        <taxon>Archaea</taxon>
        <taxon>Methanobacteriati</taxon>
        <taxon>Methanobacteriota</taxon>
        <taxon>Stenosarchaea group</taxon>
        <taxon>Halobacteria</taxon>
        <taxon>Halobacteriales</taxon>
        <taxon>Natronomonadaceae</taxon>
        <taxon>Salinirubellus</taxon>
    </lineage>
</organism>
<evidence type="ECO:0000313" key="2">
    <source>
        <dbReference type="EMBL" id="UWM55460.1"/>
    </source>
</evidence>
<gene>
    <name evidence="2" type="ORF">N0B31_04045</name>
</gene>
<feature type="transmembrane region" description="Helical" evidence="1">
    <location>
        <begin position="75"/>
        <end position="94"/>
    </location>
</feature>
<feature type="transmembrane region" description="Helical" evidence="1">
    <location>
        <begin position="217"/>
        <end position="236"/>
    </location>
</feature>
<dbReference type="GeneID" id="74941565"/>
<feature type="transmembrane region" description="Helical" evidence="1">
    <location>
        <begin position="44"/>
        <end position="63"/>
    </location>
</feature>
<feature type="transmembrane region" description="Helical" evidence="1">
    <location>
        <begin position="147"/>
        <end position="170"/>
    </location>
</feature>
<evidence type="ECO:0000313" key="3">
    <source>
        <dbReference type="Proteomes" id="UP001057580"/>
    </source>
</evidence>
<keyword evidence="1" id="KW-1133">Transmembrane helix</keyword>
<proteinExistence type="predicted"/>
<feature type="transmembrane region" description="Helical" evidence="1">
    <location>
        <begin position="20"/>
        <end position="39"/>
    </location>
</feature>
<name>A0A9E7R425_9EURY</name>
<sequence>MEVETEREATTSPAFGRPSLVGAGSVVVLVALTAVGYAVGLWKVLVIAWVAFVAMAGFAPFGARAAGTNDARRLVWGYGLAAGAMVTSAAVFLLPQAIGLDTRIGGFGVAAGLLVGYGSHTLGHRLAHLETPFDKTTVEISAHALSAGLIIGLVYAAMPGLGLLLGLAIVSHKGPAGYAAARRLAGRGKSPAVLLFPAAGVGLTAIPIAFLTPPSTAAVNAAIFGFAAGVFLHVAMDFLPRCEQGSEVGEVAALSDDAHALLDRLRTHAVLSTSLGAAAVFVAWLAVGA</sequence>
<dbReference type="Proteomes" id="UP001057580">
    <property type="component" value="Chromosome"/>
</dbReference>
<keyword evidence="3" id="KW-1185">Reference proteome</keyword>
<accession>A0A9E7R425</accession>
<keyword evidence="1" id="KW-0812">Transmembrane</keyword>
<dbReference type="EMBL" id="CP104003">
    <property type="protein sequence ID" value="UWM55460.1"/>
    <property type="molecule type" value="Genomic_DNA"/>
</dbReference>